<dbReference type="EMBL" id="FWXI01000001">
    <property type="protein sequence ID" value="SMC35660.1"/>
    <property type="molecule type" value="Genomic_DNA"/>
</dbReference>
<name>A0A1W1YHF1_9FIRM</name>
<dbReference type="CDD" id="cd01335">
    <property type="entry name" value="Radical_SAM"/>
    <property type="match status" value="1"/>
</dbReference>
<organism evidence="7 8">
    <name type="scientific">Sporomusa malonica</name>
    <dbReference type="NCBI Taxonomy" id="112901"/>
    <lineage>
        <taxon>Bacteria</taxon>
        <taxon>Bacillati</taxon>
        <taxon>Bacillota</taxon>
        <taxon>Negativicutes</taxon>
        <taxon>Selenomonadales</taxon>
        <taxon>Sporomusaceae</taxon>
        <taxon>Sporomusa</taxon>
    </lineage>
</organism>
<keyword evidence="8" id="KW-1185">Reference proteome</keyword>
<dbReference type="SFLD" id="SFLDG01095">
    <property type="entry name" value="Uncharacterised_Radical_SAM_Su"/>
    <property type="match status" value="1"/>
</dbReference>
<dbReference type="PANTHER" id="PTHR43409">
    <property type="entry name" value="ANAEROBIC MAGNESIUM-PROTOPORPHYRIN IX MONOMETHYL ESTER CYCLASE-RELATED"/>
    <property type="match status" value="1"/>
</dbReference>
<protein>
    <submittedName>
        <fullName evidence="7">Radical SAM superfamily protein</fullName>
    </submittedName>
</protein>
<dbReference type="SMART" id="SM00729">
    <property type="entry name" value="Elp3"/>
    <property type="match status" value="1"/>
</dbReference>
<evidence type="ECO:0000256" key="5">
    <source>
        <dbReference type="ARBA" id="ARBA00023014"/>
    </source>
</evidence>
<dbReference type="PANTHER" id="PTHR43409:SF4">
    <property type="entry name" value="RADICAL SAM SUPERFAMILY PROTEIN"/>
    <property type="match status" value="1"/>
</dbReference>
<feature type="domain" description="Radical SAM core" evidence="6">
    <location>
        <begin position="14"/>
        <end position="242"/>
    </location>
</feature>
<dbReference type="RefSeq" id="WP_084573886.1">
    <property type="nucleotide sequence ID" value="NZ_FWXI01000001.1"/>
</dbReference>
<dbReference type="SUPFAM" id="SSF102114">
    <property type="entry name" value="Radical SAM enzymes"/>
    <property type="match status" value="1"/>
</dbReference>
<keyword evidence="4" id="KW-0408">Iron</keyword>
<dbReference type="STRING" id="112901.SAMN04488500_101382"/>
<dbReference type="GO" id="GO:0051536">
    <property type="term" value="F:iron-sulfur cluster binding"/>
    <property type="evidence" value="ECO:0007669"/>
    <property type="project" value="UniProtKB-KW"/>
</dbReference>
<evidence type="ECO:0000256" key="3">
    <source>
        <dbReference type="ARBA" id="ARBA00022723"/>
    </source>
</evidence>
<dbReference type="InterPro" id="IPR051198">
    <property type="entry name" value="BchE-like"/>
</dbReference>
<evidence type="ECO:0000256" key="1">
    <source>
        <dbReference type="ARBA" id="ARBA00001966"/>
    </source>
</evidence>
<keyword evidence="5" id="KW-0411">Iron-sulfur</keyword>
<dbReference type="OrthoDB" id="9777636at2"/>
<dbReference type="SFLD" id="SFLDS00029">
    <property type="entry name" value="Radical_SAM"/>
    <property type="match status" value="1"/>
</dbReference>
<dbReference type="Pfam" id="PF04055">
    <property type="entry name" value="Radical_SAM"/>
    <property type="match status" value="1"/>
</dbReference>
<evidence type="ECO:0000256" key="4">
    <source>
        <dbReference type="ARBA" id="ARBA00023004"/>
    </source>
</evidence>
<proteinExistence type="predicted"/>
<dbReference type="SFLD" id="SFLDG01082">
    <property type="entry name" value="B12-binding_domain_containing"/>
    <property type="match status" value="1"/>
</dbReference>
<evidence type="ECO:0000256" key="2">
    <source>
        <dbReference type="ARBA" id="ARBA00022691"/>
    </source>
</evidence>
<dbReference type="Proteomes" id="UP000192738">
    <property type="component" value="Unassembled WGS sequence"/>
</dbReference>
<gene>
    <name evidence="7" type="ORF">SAMN04488500_101382</name>
</gene>
<sequence length="297" mass="32830">MYFDHAEGNVFRPPSEAYSFILRVTIGCSHNACTYCNMYRSVKFRTRPMDEIITQINAAKPYAQHIRRIFLADGNALVLSTDKLLTILTILQQTFPRLQRVSCYAGPKDMLNKTRAELIALREAGLKLVYYGLESGDEVVLRAVNKGVSAAEAIEAGQRIVAAGIKLSVMVIAGLGGKENSSRHANNTAQAINAIRPNMLSALTLMLYRGSELLDQFERGEFTPLPPAGIMGELYELVSGIELPLASHCLFRSTHISNHIALAATLPKDKDRLLDDIRAAQAQLAHVTDWDPYNNVE</sequence>
<evidence type="ECO:0000313" key="8">
    <source>
        <dbReference type="Proteomes" id="UP000192738"/>
    </source>
</evidence>
<reference evidence="7 8" key="1">
    <citation type="submission" date="2017-04" db="EMBL/GenBank/DDBJ databases">
        <authorList>
            <person name="Afonso C.L."/>
            <person name="Miller P.J."/>
            <person name="Scott M.A."/>
            <person name="Spackman E."/>
            <person name="Goraichik I."/>
            <person name="Dimitrov K.M."/>
            <person name="Suarez D.L."/>
            <person name="Swayne D.E."/>
        </authorList>
    </citation>
    <scope>NUCLEOTIDE SEQUENCE [LARGE SCALE GENOMIC DNA]</scope>
    <source>
        <strain evidence="7 8">DSM 5090</strain>
    </source>
</reference>
<dbReference type="PROSITE" id="PS51918">
    <property type="entry name" value="RADICAL_SAM"/>
    <property type="match status" value="1"/>
</dbReference>
<dbReference type="InterPro" id="IPR013785">
    <property type="entry name" value="Aldolase_TIM"/>
</dbReference>
<dbReference type="Gene3D" id="3.20.20.70">
    <property type="entry name" value="Aldolase class I"/>
    <property type="match status" value="1"/>
</dbReference>
<dbReference type="InterPro" id="IPR058240">
    <property type="entry name" value="rSAM_sf"/>
</dbReference>
<dbReference type="GO" id="GO:0046872">
    <property type="term" value="F:metal ion binding"/>
    <property type="evidence" value="ECO:0007669"/>
    <property type="project" value="UniProtKB-KW"/>
</dbReference>
<accession>A0A1W1YHF1</accession>
<dbReference type="AlphaFoldDB" id="A0A1W1YHF1"/>
<keyword evidence="3" id="KW-0479">Metal-binding</keyword>
<dbReference type="InterPro" id="IPR006638">
    <property type="entry name" value="Elp3/MiaA/NifB-like_rSAM"/>
</dbReference>
<evidence type="ECO:0000313" key="7">
    <source>
        <dbReference type="EMBL" id="SMC35660.1"/>
    </source>
</evidence>
<keyword evidence="2" id="KW-0949">S-adenosyl-L-methionine</keyword>
<comment type="cofactor">
    <cofactor evidence="1">
        <name>[4Fe-4S] cluster</name>
        <dbReference type="ChEBI" id="CHEBI:49883"/>
    </cofactor>
</comment>
<evidence type="ECO:0000259" key="6">
    <source>
        <dbReference type="PROSITE" id="PS51918"/>
    </source>
</evidence>
<dbReference type="GO" id="GO:0003824">
    <property type="term" value="F:catalytic activity"/>
    <property type="evidence" value="ECO:0007669"/>
    <property type="project" value="InterPro"/>
</dbReference>
<dbReference type="InterPro" id="IPR007197">
    <property type="entry name" value="rSAM"/>
</dbReference>